<evidence type="ECO:0000313" key="1">
    <source>
        <dbReference type="EMBL" id="QUT04572.1"/>
    </source>
</evidence>
<protein>
    <submittedName>
        <fullName evidence="1">DUF1178 family protein</fullName>
    </submittedName>
</protein>
<dbReference type="InterPro" id="IPR009562">
    <property type="entry name" value="DUF1178"/>
</dbReference>
<name>A0A975Q0Q6_9SPHN</name>
<dbReference type="RefSeq" id="WP_212608370.1">
    <property type="nucleotide sequence ID" value="NZ_CP073910.1"/>
</dbReference>
<dbReference type="EMBL" id="CP073910">
    <property type="protein sequence ID" value="QUT04572.1"/>
    <property type="molecule type" value="Genomic_DNA"/>
</dbReference>
<dbReference type="PIRSF" id="PIRSF032131">
    <property type="entry name" value="UCP032131"/>
    <property type="match status" value="1"/>
</dbReference>
<organism evidence="1 2">
    <name type="scientific">Sphingobium phenoxybenzoativorans</name>
    <dbReference type="NCBI Taxonomy" id="1592790"/>
    <lineage>
        <taxon>Bacteria</taxon>
        <taxon>Pseudomonadati</taxon>
        <taxon>Pseudomonadota</taxon>
        <taxon>Alphaproteobacteria</taxon>
        <taxon>Sphingomonadales</taxon>
        <taxon>Sphingomonadaceae</taxon>
        <taxon>Sphingobium</taxon>
    </lineage>
</organism>
<dbReference type="Proteomes" id="UP000681425">
    <property type="component" value="Chromosome"/>
</dbReference>
<dbReference type="AlphaFoldDB" id="A0A975Q0Q6"/>
<evidence type="ECO:0000313" key="2">
    <source>
        <dbReference type="Proteomes" id="UP000681425"/>
    </source>
</evidence>
<sequence>MIVFDLKCRPGSHVFEGWFGSSEDFESQKARGLITCPVCGVGDVEKAIMAPAVPAKSNRQSAPVPVSSGADMAKLQAVMEKLAQAQSEALKDSQWVGRKFAETARAIHYGEQPHQNVHGEVAPAEARALIEEGVEVAPLPFPVIPPDVQN</sequence>
<keyword evidence="2" id="KW-1185">Reference proteome</keyword>
<gene>
    <name evidence="1" type="ORF">KFK14_16175</name>
</gene>
<dbReference type="KEGG" id="spph:KFK14_16175"/>
<accession>A0A975Q0Q6</accession>
<proteinExistence type="predicted"/>
<dbReference type="Pfam" id="PF06676">
    <property type="entry name" value="DUF1178"/>
    <property type="match status" value="1"/>
</dbReference>
<reference evidence="1" key="1">
    <citation type="submission" date="2021-04" db="EMBL/GenBank/DDBJ databases">
        <title>Isolation of p-tert-butylphenol degrading bacteria Sphingobium phenoxybenzoativorans Tas13 from active sludge.</title>
        <authorList>
            <person name="Li Y."/>
        </authorList>
    </citation>
    <scope>NUCLEOTIDE SEQUENCE</scope>
    <source>
        <strain evidence="1">Tas13</strain>
    </source>
</reference>